<dbReference type="SMART" id="SM00667">
    <property type="entry name" value="LisH"/>
    <property type="match status" value="1"/>
</dbReference>
<evidence type="ECO:0000259" key="8">
    <source>
        <dbReference type="PROSITE" id="PS50897"/>
    </source>
</evidence>
<dbReference type="AlphaFoldDB" id="A0A1I8A4Q5"/>
<keyword evidence="5" id="KW-0862">Zinc</keyword>
<evidence type="ECO:0000256" key="7">
    <source>
        <dbReference type="SAM" id="SignalP"/>
    </source>
</evidence>
<dbReference type="GO" id="GO:0005634">
    <property type="term" value="C:nucleus"/>
    <property type="evidence" value="ECO:0007669"/>
    <property type="project" value="TreeGrafter"/>
</dbReference>
<dbReference type="SUPFAM" id="SSF57850">
    <property type="entry name" value="RING/U-box"/>
    <property type="match status" value="1"/>
</dbReference>
<dbReference type="GO" id="GO:0034657">
    <property type="term" value="C:GID complex"/>
    <property type="evidence" value="ECO:0007669"/>
    <property type="project" value="TreeGrafter"/>
</dbReference>
<keyword evidence="2" id="KW-0963">Cytoplasm</keyword>
<reference evidence="11" key="1">
    <citation type="submission" date="2016-11" db="UniProtKB">
        <authorList>
            <consortium name="WormBaseParasite"/>
        </authorList>
    </citation>
    <scope>IDENTIFICATION</scope>
</reference>
<dbReference type="PROSITE" id="PS51867">
    <property type="entry name" value="ZF_RING_GID"/>
    <property type="match status" value="1"/>
</dbReference>
<evidence type="ECO:0000259" key="9">
    <source>
        <dbReference type="PROSITE" id="PS51867"/>
    </source>
</evidence>
<accession>A0A1I8A4Q5</accession>
<keyword evidence="7" id="KW-0732">Signal</keyword>
<dbReference type="FunFam" id="3.30.40.10:FF:000143">
    <property type="entry name" value="Regulator of gluconeogenesis Rmd5"/>
    <property type="match status" value="1"/>
</dbReference>
<feature type="domain" description="RING-Gid-type" evidence="9">
    <location>
        <begin position="377"/>
        <end position="423"/>
    </location>
</feature>
<dbReference type="Gene3D" id="3.30.40.10">
    <property type="entry name" value="Zinc/RING finger domain, C3HC4 (zinc finger)"/>
    <property type="match status" value="1"/>
</dbReference>
<evidence type="ECO:0000313" key="11">
    <source>
        <dbReference type="WBParaSite" id="L893_g32652.t2"/>
    </source>
</evidence>
<dbReference type="InterPro" id="IPR006594">
    <property type="entry name" value="LisH"/>
</dbReference>
<evidence type="ECO:0000256" key="6">
    <source>
        <dbReference type="PROSITE-ProRule" id="PRU01215"/>
    </source>
</evidence>
<dbReference type="PROSITE" id="PS50896">
    <property type="entry name" value="LISH"/>
    <property type="match status" value="1"/>
</dbReference>
<feature type="domain" description="CTLH" evidence="8">
    <location>
        <begin position="223"/>
        <end position="264"/>
    </location>
</feature>
<dbReference type="GO" id="GO:0043161">
    <property type="term" value="P:proteasome-mediated ubiquitin-dependent protein catabolic process"/>
    <property type="evidence" value="ECO:0007669"/>
    <property type="project" value="InterPro"/>
</dbReference>
<evidence type="ECO:0000256" key="3">
    <source>
        <dbReference type="ARBA" id="ARBA00022723"/>
    </source>
</evidence>
<dbReference type="GO" id="GO:0008270">
    <property type="term" value="F:zinc ion binding"/>
    <property type="evidence" value="ECO:0007669"/>
    <property type="project" value="UniProtKB-KW"/>
</dbReference>
<name>A0A1I8A4Q5_9BILA</name>
<dbReference type="InterPro" id="IPR013083">
    <property type="entry name" value="Znf_RING/FYVE/PHD"/>
</dbReference>
<evidence type="ECO:0000313" key="10">
    <source>
        <dbReference type="Proteomes" id="UP000095287"/>
    </source>
</evidence>
<dbReference type="GO" id="GO:0005737">
    <property type="term" value="C:cytoplasm"/>
    <property type="evidence" value="ECO:0007669"/>
    <property type="project" value="UniProtKB-SubCell"/>
</dbReference>
<dbReference type="WBParaSite" id="L893_g32652.t2">
    <property type="protein sequence ID" value="L893_g32652.t2"/>
    <property type="gene ID" value="L893_g32652"/>
</dbReference>
<dbReference type="InterPro" id="IPR024964">
    <property type="entry name" value="CTLH/CRA"/>
</dbReference>
<sequence length="437" mass="49836">MWFSLLLFGVFSTLVSWLTAQAFVVSDPLCVKIKCGLAISRLSTLLSVFTQFQASMSEPVLKYLDSALTQLKDIKTKWPDRIDQQIKRIEMLYNELLLNTDATDEADQELSVTSQYLFENALSETKSLLDELSSEHRQVHSSISRCGKEIERNFHADLSGIIRNQKDIEEDEANSARVNKLIFDYLNSVGKVDVAECLRKEANVQPEHELNAEEVRGVMEAYRDGDFLHAINWIEVKFPKKLDLLFELHQQHVIQMLVAGKKSEALQYVRSQMASFNWQFGQRLAFLSGAIVSPSDHPRYAILRQKSLNLQVEHALARLLSGTFSHLSEILDTGIRTVPSLIRLRQIMAARQEQLFVADELPVEIPIEKHVHSTFTCPILKIQSTDNNPPMRLACGHVISRDALNKLAQNSRFRQIRLKCPYCPMESSASDAKRVYF</sequence>
<dbReference type="InterPro" id="IPR006595">
    <property type="entry name" value="CTLH_C"/>
</dbReference>
<evidence type="ECO:0000256" key="4">
    <source>
        <dbReference type="ARBA" id="ARBA00022771"/>
    </source>
</evidence>
<dbReference type="InterPro" id="IPR044063">
    <property type="entry name" value="ZF_RING_GID"/>
</dbReference>
<organism evidence="10 11">
    <name type="scientific">Steinernema glaseri</name>
    <dbReference type="NCBI Taxonomy" id="37863"/>
    <lineage>
        <taxon>Eukaryota</taxon>
        <taxon>Metazoa</taxon>
        <taxon>Ecdysozoa</taxon>
        <taxon>Nematoda</taxon>
        <taxon>Chromadorea</taxon>
        <taxon>Rhabditida</taxon>
        <taxon>Tylenchina</taxon>
        <taxon>Panagrolaimomorpha</taxon>
        <taxon>Strongyloidoidea</taxon>
        <taxon>Steinernematidae</taxon>
        <taxon>Steinernema</taxon>
    </lineage>
</organism>
<evidence type="ECO:0000256" key="1">
    <source>
        <dbReference type="ARBA" id="ARBA00004496"/>
    </source>
</evidence>
<keyword evidence="4 6" id="KW-0863">Zinc-finger</keyword>
<feature type="chain" id="PRO_5009314247" evidence="7">
    <location>
        <begin position="23"/>
        <end position="437"/>
    </location>
</feature>
<dbReference type="PANTHER" id="PTHR12170:SF3">
    <property type="entry name" value="GH10162P"/>
    <property type="match status" value="1"/>
</dbReference>
<protein>
    <submittedName>
        <fullName evidence="11">RING-Gid-type domain-containing protein</fullName>
    </submittedName>
</protein>
<dbReference type="GO" id="GO:0061630">
    <property type="term" value="F:ubiquitin protein ligase activity"/>
    <property type="evidence" value="ECO:0007669"/>
    <property type="project" value="InterPro"/>
</dbReference>
<keyword evidence="10" id="KW-1185">Reference proteome</keyword>
<dbReference type="Pfam" id="PF10607">
    <property type="entry name" value="CTLH"/>
    <property type="match status" value="1"/>
</dbReference>
<proteinExistence type="predicted"/>
<feature type="zinc finger region" description="RING-Gid-type" evidence="6">
    <location>
        <begin position="377"/>
        <end position="423"/>
    </location>
</feature>
<comment type="subcellular location">
    <subcellularLocation>
        <location evidence="1">Cytoplasm</location>
    </subcellularLocation>
</comment>
<dbReference type="Proteomes" id="UP000095287">
    <property type="component" value="Unplaced"/>
</dbReference>
<dbReference type="PANTHER" id="PTHR12170">
    <property type="entry name" value="MACROPHAGE ERYTHROBLAST ATTACHER-RELATED"/>
    <property type="match status" value="1"/>
</dbReference>
<dbReference type="InterPro" id="IPR045098">
    <property type="entry name" value="Fyv10_fam"/>
</dbReference>
<evidence type="ECO:0000256" key="2">
    <source>
        <dbReference type="ARBA" id="ARBA00022490"/>
    </source>
</evidence>
<keyword evidence="3" id="KW-0479">Metal-binding</keyword>
<dbReference type="PROSITE" id="PS50897">
    <property type="entry name" value="CTLH"/>
    <property type="match status" value="1"/>
</dbReference>
<feature type="signal peptide" evidence="7">
    <location>
        <begin position="1"/>
        <end position="22"/>
    </location>
</feature>
<evidence type="ECO:0000256" key="5">
    <source>
        <dbReference type="ARBA" id="ARBA00022833"/>
    </source>
</evidence>